<dbReference type="AlphaFoldDB" id="A0A2X2YRP9"/>
<dbReference type="EMBL" id="UASJ01000001">
    <property type="protein sequence ID" value="SQB65621.1"/>
    <property type="molecule type" value="Genomic_DNA"/>
</dbReference>
<reference evidence="1 2" key="1">
    <citation type="submission" date="2018-06" db="EMBL/GenBank/DDBJ databases">
        <authorList>
            <consortium name="Pathogen Informatics"/>
            <person name="Doyle S."/>
        </authorList>
    </citation>
    <scope>NUCLEOTIDE SEQUENCE [LARGE SCALE GENOMIC DNA]</scope>
    <source>
        <strain evidence="1 2">NCTC11820</strain>
    </source>
</reference>
<evidence type="ECO:0000313" key="2">
    <source>
        <dbReference type="Proteomes" id="UP000250245"/>
    </source>
</evidence>
<protein>
    <submittedName>
        <fullName evidence="1">Uncharacterized protein</fullName>
    </submittedName>
</protein>
<evidence type="ECO:0000313" key="1">
    <source>
        <dbReference type="EMBL" id="SQB65621.1"/>
    </source>
</evidence>
<name>A0A2X2YRP9_9ACTO</name>
<proteinExistence type="predicted"/>
<organism evidence="1 2">
    <name type="scientific">Mobiluncus curtisii</name>
    <dbReference type="NCBI Taxonomy" id="2051"/>
    <lineage>
        <taxon>Bacteria</taxon>
        <taxon>Bacillati</taxon>
        <taxon>Actinomycetota</taxon>
        <taxon>Actinomycetes</taxon>
        <taxon>Actinomycetales</taxon>
        <taxon>Actinomycetaceae</taxon>
        <taxon>Mobiluncus</taxon>
    </lineage>
</organism>
<accession>A0A2X2YRP9</accession>
<gene>
    <name evidence="1" type="ORF">NCTC11820_01691</name>
</gene>
<dbReference type="Proteomes" id="UP000250245">
    <property type="component" value="Unassembled WGS sequence"/>
</dbReference>
<sequence length="79" mass="8673">MGFPVAFLDGRCVRLDRAHQGGVGGCRVLSVLVGIRGVHQGAPRPSPNATRHVQDAERFFCEMRQVVYLARQNQLNKGA</sequence>